<dbReference type="InterPro" id="IPR001750">
    <property type="entry name" value="ND/Mrp_TM"/>
</dbReference>
<evidence type="ECO:0000256" key="7">
    <source>
        <dbReference type="RuleBase" id="RU000320"/>
    </source>
</evidence>
<evidence type="ECO:0000256" key="1">
    <source>
        <dbReference type="ARBA" id="ARBA00004651"/>
    </source>
</evidence>
<feature type="transmembrane region" description="Helical" evidence="8">
    <location>
        <begin position="395"/>
        <end position="415"/>
    </location>
</feature>
<feature type="transmembrane region" description="Helical" evidence="8">
    <location>
        <begin position="286"/>
        <end position="305"/>
    </location>
</feature>
<sequence length="558" mass="59176">MMGFLMDHLIVLPIVLPMAVGAFMLLLGERRTWFKASLNGLSTLAMLAIAIALLRQADNGVPVSVAVYLPANWQAPFGIALAADRLSALMLLITSVLGLASLMFSVARWQRAGVHFHSLFQFQLMGLNGAFLTADLFNLFVFFEVLLAASYGLLLHGSGPDRVKAGLHYIAINLTGSMLFLIGVSIIYGITGSLNMADVALRIGQVAATDRSLLEVGAAILGVAFLIKGGAWPMNFWLPPSYAAASPPVAAVFSMMTKVGIYVLLRLSLLLFGDNAGDSAGFGHDWLLYTGLVTLGFGGIGMLAAQNLGRVAGYSVIISSGTLLASIGFGRVGVTGSALFYLLSSTLALGAFFLLMELVERSRTFSSDLLAITREAFGLDLPTDNDDNDHTNVGVAIPAAMAFLGLSFIACTLLLTGMPPLSGFIAKFSLLTDVLNPTGLTPDSSVEITMTAWVMLALLIGTGLTGVIALTRTGIRVFWAPSGRAVPRLRVIETFPIAALLVLCVIITLRAEPVMRYMDATAAALHAPDDYIRSVLSARQLTESATQAPSKVTLEARP</sequence>
<dbReference type="PANTHER" id="PTHR42703:SF1">
    <property type="entry name" value="NA(+)_H(+) ANTIPORTER SUBUNIT D1"/>
    <property type="match status" value="1"/>
</dbReference>
<name>A0A7Y9IVW5_9BURK</name>
<comment type="similarity">
    <text evidence="2">Belongs to the CPA3 antiporters (TC 2.A.63) subunit D family.</text>
</comment>
<evidence type="ECO:0000313" key="10">
    <source>
        <dbReference type="EMBL" id="NYE83934.1"/>
    </source>
</evidence>
<keyword evidence="3" id="KW-1003">Cell membrane</keyword>
<accession>A0A7Y9IVW5</accession>
<evidence type="ECO:0000256" key="6">
    <source>
        <dbReference type="ARBA" id="ARBA00023136"/>
    </source>
</evidence>
<evidence type="ECO:0000256" key="4">
    <source>
        <dbReference type="ARBA" id="ARBA00022692"/>
    </source>
</evidence>
<comment type="caution">
    <text evidence="10">The sequence shown here is derived from an EMBL/GenBank/DDBJ whole genome shotgun (WGS) entry which is preliminary data.</text>
</comment>
<evidence type="ECO:0000256" key="8">
    <source>
        <dbReference type="SAM" id="Phobius"/>
    </source>
</evidence>
<dbReference type="Proteomes" id="UP000542125">
    <property type="component" value="Unassembled WGS sequence"/>
</dbReference>
<dbReference type="EMBL" id="JACBYR010000001">
    <property type="protein sequence ID" value="NYE83934.1"/>
    <property type="molecule type" value="Genomic_DNA"/>
</dbReference>
<gene>
    <name evidence="10" type="ORF">FHW18_003205</name>
</gene>
<comment type="subcellular location">
    <subcellularLocation>
        <location evidence="1">Cell membrane</location>
        <topology evidence="1">Multi-pass membrane protein</topology>
    </subcellularLocation>
    <subcellularLocation>
        <location evidence="7">Membrane</location>
        <topology evidence="7">Multi-pass membrane protein</topology>
    </subcellularLocation>
</comment>
<dbReference type="NCBIfam" id="NF009309">
    <property type="entry name" value="PRK12666.1"/>
    <property type="match status" value="1"/>
</dbReference>
<protein>
    <submittedName>
        <fullName evidence="10">Multicomponent K+:H+ antiporter subunit D</fullName>
    </submittedName>
</protein>
<evidence type="ECO:0000313" key="11">
    <source>
        <dbReference type="Proteomes" id="UP000542125"/>
    </source>
</evidence>
<feature type="transmembrane region" description="Helical" evidence="8">
    <location>
        <begin position="244"/>
        <end position="265"/>
    </location>
</feature>
<feature type="transmembrane region" description="Helical" evidence="8">
    <location>
        <begin position="339"/>
        <end position="359"/>
    </location>
</feature>
<evidence type="ECO:0000256" key="3">
    <source>
        <dbReference type="ARBA" id="ARBA00022475"/>
    </source>
</evidence>
<feature type="transmembrane region" description="Helical" evidence="8">
    <location>
        <begin position="491"/>
        <end position="509"/>
    </location>
</feature>
<dbReference type="AlphaFoldDB" id="A0A7Y9IVW5"/>
<evidence type="ECO:0000256" key="5">
    <source>
        <dbReference type="ARBA" id="ARBA00022989"/>
    </source>
</evidence>
<evidence type="ECO:0000259" key="9">
    <source>
        <dbReference type="Pfam" id="PF00361"/>
    </source>
</evidence>
<dbReference type="GO" id="GO:0005886">
    <property type="term" value="C:plasma membrane"/>
    <property type="evidence" value="ECO:0007669"/>
    <property type="project" value="UniProtKB-SubCell"/>
</dbReference>
<feature type="transmembrane region" description="Helical" evidence="8">
    <location>
        <begin position="33"/>
        <end position="54"/>
    </location>
</feature>
<feature type="transmembrane region" description="Helical" evidence="8">
    <location>
        <begin position="212"/>
        <end position="232"/>
    </location>
</feature>
<dbReference type="Pfam" id="PF00361">
    <property type="entry name" value="Proton_antipo_M"/>
    <property type="match status" value="1"/>
</dbReference>
<organism evidence="10 11">
    <name type="scientific">Pigmentiphaga litoralis</name>
    <dbReference type="NCBI Taxonomy" id="516702"/>
    <lineage>
        <taxon>Bacteria</taxon>
        <taxon>Pseudomonadati</taxon>
        <taxon>Pseudomonadota</taxon>
        <taxon>Betaproteobacteria</taxon>
        <taxon>Burkholderiales</taxon>
        <taxon>Alcaligenaceae</taxon>
        <taxon>Pigmentiphaga</taxon>
    </lineage>
</organism>
<keyword evidence="6 8" id="KW-0472">Membrane</keyword>
<feature type="transmembrane region" description="Helical" evidence="8">
    <location>
        <begin position="9"/>
        <end position="27"/>
    </location>
</feature>
<feature type="transmembrane region" description="Helical" evidence="8">
    <location>
        <begin position="130"/>
        <end position="154"/>
    </location>
</feature>
<keyword evidence="5 8" id="KW-1133">Transmembrane helix</keyword>
<evidence type="ECO:0000256" key="2">
    <source>
        <dbReference type="ARBA" id="ARBA00005346"/>
    </source>
</evidence>
<feature type="transmembrane region" description="Helical" evidence="8">
    <location>
        <begin position="452"/>
        <end position="471"/>
    </location>
</feature>
<keyword evidence="4 7" id="KW-0812">Transmembrane</keyword>
<feature type="domain" description="NADH:quinone oxidoreductase/Mrp antiporter transmembrane" evidence="9">
    <location>
        <begin position="135"/>
        <end position="436"/>
    </location>
</feature>
<feature type="transmembrane region" description="Helical" evidence="8">
    <location>
        <begin position="311"/>
        <end position="332"/>
    </location>
</feature>
<reference evidence="10 11" key="1">
    <citation type="submission" date="2020-07" db="EMBL/GenBank/DDBJ databases">
        <title>Genomic Encyclopedia of Type Strains, Phase IV (KMG-V): Genome sequencing to study the core and pangenomes of soil and plant-associated prokaryotes.</title>
        <authorList>
            <person name="Whitman W."/>
        </authorList>
    </citation>
    <scope>NUCLEOTIDE SEQUENCE [LARGE SCALE GENOMIC DNA]</scope>
    <source>
        <strain evidence="10 11">SAS40</strain>
    </source>
</reference>
<proteinExistence type="inferred from homology"/>
<dbReference type="PANTHER" id="PTHR42703">
    <property type="entry name" value="NADH DEHYDROGENASE"/>
    <property type="match status" value="1"/>
</dbReference>
<dbReference type="InterPro" id="IPR050586">
    <property type="entry name" value="CPA3_Na-H_Antiporter_D"/>
</dbReference>
<feature type="transmembrane region" description="Helical" evidence="8">
    <location>
        <begin position="89"/>
        <end position="109"/>
    </location>
</feature>
<keyword evidence="11" id="KW-1185">Reference proteome</keyword>
<feature type="transmembrane region" description="Helical" evidence="8">
    <location>
        <begin position="166"/>
        <end position="191"/>
    </location>
</feature>